<reference evidence="1 2" key="2">
    <citation type="journal article" date="2010" name="Nucleic Acids Res.">
        <title>BeetleBase in 2010: revisions to provide comprehensive genomic information for Tribolium castaneum.</title>
        <authorList>
            <person name="Kim H.S."/>
            <person name="Murphy T."/>
            <person name="Xia J."/>
            <person name="Caragea D."/>
            <person name="Park Y."/>
            <person name="Beeman R.W."/>
            <person name="Lorenzen M.D."/>
            <person name="Butcher S."/>
            <person name="Manak J.R."/>
            <person name="Brown S.J."/>
        </authorList>
    </citation>
    <scope>NUCLEOTIDE SEQUENCE [LARGE SCALE GENOMIC DNA]</scope>
    <source>
        <strain evidence="1 2">Georgia GA2</strain>
    </source>
</reference>
<sequence>MQSCDSFSPKFYTQPTNGRYSCRKKGQGCRLQFFGTFWLGNAKQFRFVLHIKKKSEIKKLRVHPHHITNTNSKAQA</sequence>
<evidence type="ECO:0000313" key="2">
    <source>
        <dbReference type="Proteomes" id="UP000007266"/>
    </source>
</evidence>
<dbReference type="EMBL" id="KQ971905">
    <property type="protein sequence ID" value="KYB24692.1"/>
    <property type="molecule type" value="Genomic_DNA"/>
</dbReference>
<keyword evidence="2" id="KW-1185">Reference proteome</keyword>
<organism evidence="1 2">
    <name type="scientific">Tribolium castaneum</name>
    <name type="common">Red flour beetle</name>
    <dbReference type="NCBI Taxonomy" id="7070"/>
    <lineage>
        <taxon>Eukaryota</taxon>
        <taxon>Metazoa</taxon>
        <taxon>Ecdysozoa</taxon>
        <taxon>Arthropoda</taxon>
        <taxon>Hexapoda</taxon>
        <taxon>Insecta</taxon>
        <taxon>Pterygota</taxon>
        <taxon>Neoptera</taxon>
        <taxon>Endopterygota</taxon>
        <taxon>Coleoptera</taxon>
        <taxon>Polyphaga</taxon>
        <taxon>Cucujiformia</taxon>
        <taxon>Tenebrionidae</taxon>
        <taxon>Tenebrionidae incertae sedis</taxon>
        <taxon>Tribolium</taxon>
    </lineage>
</organism>
<proteinExistence type="predicted"/>
<dbReference type="AlphaFoldDB" id="A0A139W9V0"/>
<reference evidence="1 2" key="1">
    <citation type="journal article" date="2008" name="Nature">
        <title>The genome of the model beetle and pest Tribolium castaneum.</title>
        <authorList>
            <consortium name="Tribolium Genome Sequencing Consortium"/>
            <person name="Richards S."/>
            <person name="Gibbs R.A."/>
            <person name="Weinstock G.M."/>
            <person name="Brown S.J."/>
            <person name="Denell R."/>
            <person name="Beeman R.W."/>
            <person name="Gibbs R."/>
            <person name="Beeman R.W."/>
            <person name="Brown S.J."/>
            <person name="Bucher G."/>
            <person name="Friedrich M."/>
            <person name="Grimmelikhuijzen C.J."/>
            <person name="Klingler M."/>
            <person name="Lorenzen M."/>
            <person name="Richards S."/>
            <person name="Roth S."/>
            <person name="Schroder R."/>
            <person name="Tautz D."/>
            <person name="Zdobnov E.M."/>
            <person name="Muzny D."/>
            <person name="Gibbs R.A."/>
            <person name="Weinstock G.M."/>
            <person name="Attaway T."/>
            <person name="Bell S."/>
            <person name="Buhay C.J."/>
            <person name="Chandrabose M.N."/>
            <person name="Chavez D."/>
            <person name="Clerk-Blankenburg K.P."/>
            <person name="Cree A."/>
            <person name="Dao M."/>
            <person name="Davis C."/>
            <person name="Chacko J."/>
            <person name="Dinh H."/>
            <person name="Dugan-Rocha S."/>
            <person name="Fowler G."/>
            <person name="Garner T.T."/>
            <person name="Garnes J."/>
            <person name="Gnirke A."/>
            <person name="Hawes A."/>
            <person name="Hernandez J."/>
            <person name="Hines S."/>
            <person name="Holder M."/>
            <person name="Hume J."/>
            <person name="Jhangiani S.N."/>
            <person name="Joshi V."/>
            <person name="Khan Z.M."/>
            <person name="Jackson L."/>
            <person name="Kovar C."/>
            <person name="Kowis A."/>
            <person name="Lee S."/>
            <person name="Lewis L.R."/>
            <person name="Margolis J."/>
            <person name="Morgan M."/>
            <person name="Nazareth L.V."/>
            <person name="Nguyen N."/>
            <person name="Okwuonu G."/>
            <person name="Parker D."/>
            <person name="Richards S."/>
            <person name="Ruiz S.J."/>
            <person name="Santibanez J."/>
            <person name="Savard J."/>
            <person name="Scherer S.E."/>
            <person name="Schneider B."/>
            <person name="Sodergren E."/>
            <person name="Tautz D."/>
            <person name="Vattahil S."/>
            <person name="Villasana D."/>
            <person name="White C.S."/>
            <person name="Wright R."/>
            <person name="Park Y."/>
            <person name="Beeman R.W."/>
            <person name="Lord J."/>
            <person name="Oppert B."/>
            <person name="Lorenzen M."/>
            <person name="Brown S."/>
            <person name="Wang L."/>
            <person name="Savard J."/>
            <person name="Tautz D."/>
            <person name="Richards S."/>
            <person name="Weinstock G."/>
            <person name="Gibbs R.A."/>
            <person name="Liu Y."/>
            <person name="Worley K."/>
            <person name="Weinstock G."/>
            <person name="Elsik C.G."/>
            <person name="Reese J.T."/>
            <person name="Elhaik E."/>
            <person name="Landan G."/>
            <person name="Graur D."/>
            <person name="Arensburger P."/>
            <person name="Atkinson P."/>
            <person name="Beeman R.W."/>
            <person name="Beidler J."/>
            <person name="Brown S.J."/>
            <person name="Demuth J.P."/>
            <person name="Drury D.W."/>
            <person name="Du Y.Z."/>
            <person name="Fujiwara H."/>
            <person name="Lorenzen M."/>
            <person name="Maselli V."/>
            <person name="Osanai M."/>
            <person name="Park Y."/>
            <person name="Robertson H.M."/>
            <person name="Tu Z."/>
            <person name="Wang J.J."/>
            <person name="Wang S."/>
            <person name="Richards S."/>
            <person name="Song H."/>
            <person name="Zhang L."/>
            <person name="Sodergren E."/>
            <person name="Werner D."/>
            <person name="Stanke M."/>
            <person name="Morgenstern B."/>
            <person name="Solovyev V."/>
            <person name="Kosarev P."/>
            <person name="Brown G."/>
            <person name="Chen H.C."/>
            <person name="Ermolaeva O."/>
            <person name="Hlavina W."/>
            <person name="Kapustin Y."/>
            <person name="Kiryutin B."/>
            <person name="Kitts P."/>
            <person name="Maglott D."/>
            <person name="Pruitt K."/>
            <person name="Sapojnikov V."/>
            <person name="Souvorov A."/>
            <person name="Mackey A.J."/>
            <person name="Waterhouse R.M."/>
            <person name="Wyder S."/>
            <person name="Zdobnov E.M."/>
            <person name="Zdobnov E.M."/>
            <person name="Wyder S."/>
            <person name="Kriventseva E.V."/>
            <person name="Kadowaki T."/>
            <person name="Bork P."/>
            <person name="Aranda M."/>
            <person name="Bao R."/>
            <person name="Beermann A."/>
            <person name="Berns N."/>
            <person name="Bolognesi R."/>
            <person name="Bonneton F."/>
            <person name="Bopp D."/>
            <person name="Brown S.J."/>
            <person name="Bucher G."/>
            <person name="Butts T."/>
            <person name="Chaumot A."/>
            <person name="Denell R.E."/>
            <person name="Ferrier D.E."/>
            <person name="Friedrich M."/>
            <person name="Gordon C.M."/>
            <person name="Jindra M."/>
            <person name="Klingler M."/>
            <person name="Lan Q."/>
            <person name="Lattorff H.M."/>
            <person name="Laudet V."/>
            <person name="von Levetsow C."/>
            <person name="Liu Z."/>
            <person name="Lutz R."/>
            <person name="Lynch J.A."/>
            <person name="da Fonseca R.N."/>
            <person name="Posnien N."/>
            <person name="Reuter R."/>
            <person name="Roth S."/>
            <person name="Savard J."/>
            <person name="Schinko J.B."/>
            <person name="Schmitt C."/>
            <person name="Schoppmeier M."/>
            <person name="Schroder R."/>
            <person name="Shippy T.D."/>
            <person name="Simonnet F."/>
            <person name="Marques-Souza H."/>
            <person name="Tautz D."/>
            <person name="Tomoyasu Y."/>
            <person name="Trauner J."/>
            <person name="Van der Zee M."/>
            <person name="Vervoort M."/>
            <person name="Wittkopp N."/>
            <person name="Wimmer E.A."/>
            <person name="Yang X."/>
            <person name="Jones A.K."/>
            <person name="Sattelle D.B."/>
            <person name="Ebert P.R."/>
            <person name="Nelson D."/>
            <person name="Scott J.G."/>
            <person name="Beeman R.W."/>
            <person name="Muthukrishnan S."/>
            <person name="Kramer K.J."/>
            <person name="Arakane Y."/>
            <person name="Beeman R.W."/>
            <person name="Zhu Q."/>
            <person name="Hogenkamp D."/>
            <person name="Dixit R."/>
            <person name="Oppert B."/>
            <person name="Jiang H."/>
            <person name="Zou Z."/>
            <person name="Marshall J."/>
            <person name="Elpidina E."/>
            <person name="Vinokurov K."/>
            <person name="Oppert C."/>
            <person name="Zou Z."/>
            <person name="Evans J."/>
            <person name="Lu Z."/>
            <person name="Zhao P."/>
            <person name="Sumathipala N."/>
            <person name="Altincicek B."/>
            <person name="Vilcinskas A."/>
            <person name="Williams M."/>
            <person name="Hultmark D."/>
            <person name="Hetru C."/>
            <person name="Jiang H."/>
            <person name="Grimmelikhuijzen C.J."/>
            <person name="Hauser F."/>
            <person name="Cazzamali G."/>
            <person name="Williamson M."/>
            <person name="Park Y."/>
            <person name="Li B."/>
            <person name="Tanaka Y."/>
            <person name="Predel R."/>
            <person name="Neupert S."/>
            <person name="Schachtner J."/>
            <person name="Verleyen P."/>
            <person name="Raible F."/>
            <person name="Bork P."/>
            <person name="Friedrich M."/>
            <person name="Walden K.K."/>
            <person name="Robertson H.M."/>
            <person name="Angeli S."/>
            <person name="Foret S."/>
            <person name="Bucher G."/>
            <person name="Schuetz S."/>
            <person name="Maleszka R."/>
            <person name="Wimmer E.A."/>
            <person name="Beeman R.W."/>
            <person name="Lorenzen M."/>
            <person name="Tomoyasu Y."/>
            <person name="Miller S.C."/>
            <person name="Grossmann D."/>
            <person name="Bucher G."/>
        </authorList>
    </citation>
    <scope>NUCLEOTIDE SEQUENCE [LARGE SCALE GENOMIC DNA]</scope>
    <source>
        <strain evidence="1 2">Georgia GA2</strain>
    </source>
</reference>
<protein>
    <submittedName>
        <fullName evidence="1">Uncharacterized protein</fullName>
    </submittedName>
</protein>
<name>A0A139W9V0_TRICA</name>
<evidence type="ECO:0000313" key="1">
    <source>
        <dbReference type="EMBL" id="KYB24692.1"/>
    </source>
</evidence>
<dbReference type="InParanoid" id="A0A139W9V0"/>
<accession>A0A139W9V0</accession>
<dbReference type="Proteomes" id="UP000007266">
    <property type="component" value="Unassembled WGS sequence"/>
</dbReference>
<gene>
    <name evidence="1" type="primary">AUGUSTUS-3.0.2_34954</name>
    <name evidence="1" type="ORF">TcasGA2_TC034954</name>
</gene>